<evidence type="ECO:0000256" key="4">
    <source>
        <dbReference type="ARBA" id="ARBA00022825"/>
    </source>
</evidence>
<organism evidence="7 8">
    <name type="scientific">Cyclonatronum proteinivorum</name>
    <dbReference type="NCBI Taxonomy" id="1457365"/>
    <lineage>
        <taxon>Bacteria</taxon>
        <taxon>Pseudomonadati</taxon>
        <taxon>Balneolota</taxon>
        <taxon>Balneolia</taxon>
        <taxon>Balneolales</taxon>
        <taxon>Cyclonatronaceae</taxon>
        <taxon>Cyclonatronum</taxon>
    </lineage>
</organism>
<keyword evidence="4" id="KW-0720">Serine protease</keyword>
<dbReference type="OrthoDB" id="9764363at2"/>
<dbReference type="Proteomes" id="UP000254808">
    <property type="component" value="Chromosome"/>
</dbReference>
<evidence type="ECO:0000256" key="3">
    <source>
        <dbReference type="ARBA" id="ARBA00022801"/>
    </source>
</evidence>
<reference evidence="7 8" key="1">
    <citation type="submission" date="2018-03" db="EMBL/GenBank/DDBJ databases">
        <title>Phenotypic and genomic properties of Cyclonatronum proteinivorum gen. nov., sp. nov., a haloalkaliphilic bacteroidete from soda lakes possessing Na+-translocating rhodopsin.</title>
        <authorList>
            <person name="Toshchakov S.V."/>
            <person name="Korzhenkov A."/>
            <person name="Samarov N.I."/>
            <person name="Kublanov I.V."/>
            <person name="Muntyan M.S."/>
            <person name="Sorokin D.Y."/>
        </authorList>
    </citation>
    <scope>NUCLEOTIDE SEQUENCE [LARGE SCALE GENOMIC DNA]</scope>
    <source>
        <strain evidence="7 8">Omega</strain>
    </source>
</reference>
<feature type="domain" description="Peptidase S49" evidence="6">
    <location>
        <begin position="341"/>
        <end position="491"/>
    </location>
</feature>
<dbReference type="InterPro" id="IPR047272">
    <property type="entry name" value="S49_SppA_C"/>
</dbReference>
<protein>
    <submittedName>
        <fullName evidence="7">Protease-4</fullName>
    </submittedName>
</protein>
<gene>
    <name evidence="7" type="ORF">CYPRO_0209</name>
</gene>
<proteinExistence type="inferred from homology"/>
<accession>A0A345UG95</accession>
<evidence type="ECO:0000313" key="7">
    <source>
        <dbReference type="EMBL" id="AXI99496.1"/>
    </source>
</evidence>
<comment type="similarity">
    <text evidence="1">Belongs to the peptidase S49 family.</text>
</comment>
<dbReference type="GO" id="GO:0006508">
    <property type="term" value="P:proteolysis"/>
    <property type="evidence" value="ECO:0007669"/>
    <property type="project" value="UniProtKB-KW"/>
</dbReference>
<name>A0A345UG95_9BACT</name>
<dbReference type="EMBL" id="CP027806">
    <property type="protein sequence ID" value="AXI99496.1"/>
    <property type="molecule type" value="Genomic_DNA"/>
</dbReference>
<dbReference type="Gene3D" id="3.90.226.10">
    <property type="entry name" value="2-enoyl-CoA Hydratase, Chain A, domain 1"/>
    <property type="match status" value="4"/>
</dbReference>
<dbReference type="Pfam" id="PF01343">
    <property type="entry name" value="Peptidase_S49"/>
    <property type="match status" value="2"/>
</dbReference>
<evidence type="ECO:0000259" key="6">
    <source>
        <dbReference type="Pfam" id="PF01343"/>
    </source>
</evidence>
<feature type="chain" id="PRO_5016914009" evidence="5">
    <location>
        <begin position="22"/>
        <end position="819"/>
    </location>
</feature>
<evidence type="ECO:0000256" key="2">
    <source>
        <dbReference type="ARBA" id="ARBA00022670"/>
    </source>
</evidence>
<keyword evidence="2 7" id="KW-0645">Protease</keyword>
<dbReference type="CDD" id="cd07023">
    <property type="entry name" value="S49_Sppa_N_C"/>
    <property type="match status" value="1"/>
</dbReference>
<keyword evidence="8" id="KW-1185">Reference proteome</keyword>
<evidence type="ECO:0000256" key="5">
    <source>
        <dbReference type="SAM" id="SignalP"/>
    </source>
</evidence>
<feature type="domain" description="Peptidase S49" evidence="6">
    <location>
        <begin position="581"/>
        <end position="741"/>
    </location>
</feature>
<dbReference type="SUPFAM" id="SSF52096">
    <property type="entry name" value="ClpP/crotonase"/>
    <property type="match status" value="2"/>
</dbReference>
<dbReference type="CDD" id="cd07018">
    <property type="entry name" value="S49_SppA_67K_type"/>
    <property type="match status" value="1"/>
</dbReference>
<dbReference type="InterPro" id="IPR047217">
    <property type="entry name" value="S49_SppA_67K_type_N"/>
</dbReference>
<dbReference type="InterPro" id="IPR002142">
    <property type="entry name" value="Peptidase_S49"/>
</dbReference>
<dbReference type="PANTHER" id="PTHR33209:SF1">
    <property type="entry name" value="PEPTIDASE S49 DOMAIN-CONTAINING PROTEIN"/>
    <property type="match status" value="1"/>
</dbReference>
<feature type="signal peptide" evidence="5">
    <location>
        <begin position="1"/>
        <end position="21"/>
    </location>
</feature>
<dbReference type="InterPro" id="IPR029045">
    <property type="entry name" value="ClpP/crotonase-like_dom_sf"/>
</dbReference>
<keyword evidence="3" id="KW-0378">Hydrolase</keyword>
<keyword evidence="5" id="KW-0732">Signal</keyword>
<evidence type="ECO:0000313" key="8">
    <source>
        <dbReference type="Proteomes" id="UP000254808"/>
    </source>
</evidence>
<dbReference type="AlphaFoldDB" id="A0A345UG95"/>
<dbReference type="RefSeq" id="WP_114982739.1">
    <property type="nucleotide sequence ID" value="NZ_CP027806.1"/>
</dbReference>
<sequence length="819" mass="90132">MKKKLLLFLFIPLLSFTAAQAQFSSYGFHERNDFLLASPGAMKFGLYGFDNPALLAYVNQFDLLFQFSDHNGFGEDNRSGLFLAAPGIGFSVLSDQLGPETFRNYSLGLGFGDDRGAFGISYNWNGGDSTLFELKRFVTLGSVSRINRFVSVGSMASFSVDDDDYEVVFDVGVRPFGTPKLALFADYAIPGVAIGEGNWSAGAAIEALPGVRLTGRYLHDIGFTTGLQFSFGRSGVSTQTHLDTGGSHQFNTYGIRLGAMDRNIFDRSTRSNAAYLTLNLRGPMVYQNNRFFDSRNTLAATLETIRDAKEDPRIAGITINTTGMAISPVMIWEIREALQDFRSAGKKVLIYIERGGMSHLHLASVADYVVMDPMGGLMISGYASSSTYLKDLLDHYGIGVDEFREMTHKSAFEAFARSEGSEEDREQRMDLINGYYEVTRADVSRGRNISHEDFDALIDGALGLLPRDLLEAGIVDTLARNTELDDIIRELEDRRMQRISTSDLLANTLPRDDYWGARPQIAVIYAIGGTQTEGGIQARRLARDIRAARNDNNIRAVVLRADSPGGDALASDLVAQELLKTQEEKPVVVSMGNVAASGGYWISMYSDAIVVAPNTVTGSIGVISGWIYDDGLTDRLRLNYEVLSRGESADLMGGPSLPLLGLGLPGRNLTEHERERLIGSMLSLYDDFIEKVAEGRDMSEEEVRAVAEGRVWTGEQAVANGLADEIGSLQFAIDLAREKASLGADEPFELFERPVPQAFDLFSALPVPSIIRARFSQEEAMLADPLVEYLKMRIAQNGQPTVGLPLEYYQLIYELTQPR</sequence>
<dbReference type="KEGG" id="cprv:CYPRO_0209"/>
<evidence type="ECO:0000256" key="1">
    <source>
        <dbReference type="ARBA" id="ARBA00008683"/>
    </source>
</evidence>
<dbReference type="PANTHER" id="PTHR33209">
    <property type="entry name" value="PROTEASE 4"/>
    <property type="match status" value="1"/>
</dbReference>
<dbReference type="GO" id="GO:0008236">
    <property type="term" value="F:serine-type peptidase activity"/>
    <property type="evidence" value="ECO:0007669"/>
    <property type="project" value="UniProtKB-KW"/>
</dbReference>